<feature type="region of interest" description="Disordered" evidence="1">
    <location>
        <begin position="1"/>
        <end position="33"/>
    </location>
</feature>
<organism evidence="2 3">
    <name type="scientific">Thermomonospora umbrina</name>
    <dbReference type="NCBI Taxonomy" id="111806"/>
    <lineage>
        <taxon>Bacteria</taxon>
        <taxon>Bacillati</taxon>
        <taxon>Actinomycetota</taxon>
        <taxon>Actinomycetes</taxon>
        <taxon>Streptosporangiales</taxon>
        <taxon>Thermomonosporaceae</taxon>
        <taxon>Thermomonospora</taxon>
    </lineage>
</organism>
<dbReference type="EMBL" id="QTTT01000001">
    <property type="protein sequence ID" value="REE94741.1"/>
    <property type="molecule type" value="Genomic_DNA"/>
</dbReference>
<feature type="compositionally biased region" description="Basic and acidic residues" evidence="1">
    <location>
        <begin position="22"/>
        <end position="31"/>
    </location>
</feature>
<gene>
    <name evidence="2" type="ORF">DFJ69_0093</name>
</gene>
<evidence type="ECO:0000256" key="1">
    <source>
        <dbReference type="SAM" id="MobiDB-lite"/>
    </source>
</evidence>
<reference evidence="2 3" key="1">
    <citation type="submission" date="2018-08" db="EMBL/GenBank/DDBJ databases">
        <title>Sequencing the genomes of 1000 actinobacteria strains.</title>
        <authorList>
            <person name="Klenk H.-P."/>
        </authorList>
    </citation>
    <scope>NUCLEOTIDE SEQUENCE [LARGE SCALE GENOMIC DNA]</scope>
    <source>
        <strain evidence="2 3">DSM 43927</strain>
    </source>
</reference>
<name>A0A3D9SSQ6_9ACTN</name>
<keyword evidence="3" id="KW-1185">Reference proteome</keyword>
<proteinExistence type="predicted"/>
<dbReference type="AlphaFoldDB" id="A0A3D9SSQ6"/>
<feature type="region of interest" description="Disordered" evidence="1">
    <location>
        <begin position="186"/>
        <end position="215"/>
    </location>
</feature>
<accession>A0A3D9SSQ6</accession>
<dbReference type="Proteomes" id="UP000256661">
    <property type="component" value="Unassembled WGS sequence"/>
</dbReference>
<comment type="caution">
    <text evidence="2">The sequence shown here is derived from an EMBL/GenBank/DDBJ whole genome shotgun (WGS) entry which is preliminary data.</text>
</comment>
<evidence type="ECO:0000313" key="3">
    <source>
        <dbReference type="Proteomes" id="UP000256661"/>
    </source>
</evidence>
<evidence type="ECO:0000313" key="2">
    <source>
        <dbReference type="EMBL" id="REE94741.1"/>
    </source>
</evidence>
<sequence length="215" mass="23084">MQKPHQHRCPNRGTLSYVNRPNNDERSEAPTHARGPVLPGLLIELIAAGQWRHPGDEVVHAIMPWFKDPVDLLTGLDQIRRESRALDRLADDESTARIFRLARGGSATEPVQLPWLDVDLAILIAVNRIPGDDVAIALDYRTSNSDPQVVAGDAWSAPHRGDWRTVAPTFSAFAAALNLPGHGTIATSAPPRSAIASTPAAAGTRSPPTTTSPPG</sequence>
<protein>
    <submittedName>
        <fullName evidence="2">Uncharacterized protein</fullName>
    </submittedName>
</protein>
<feature type="compositionally biased region" description="Low complexity" evidence="1">
    <location>
        <begin position="196"/>
        <end position="209"/>
    </location>
</feature>
<feature type="compositionally biased region" description="Basic residues" evidence="1">
    <location>
        <begin position="1"/>
        <end position="10"/>
    </location>
</feature>